<feature type="compositionally biased region" description="Pro residues" evidence="1">
    <location>
        <begin position="701"/>
        <end position="713"/>
    </location>
</feature>
<evidence type="ECO:0000256" key="1">
    <source>
        <dbReference type="SAM" id="MobiDB-lite"/>
    </source>
</evidence>
<dbReference type="PANTHER" id="PTHR30121:SF6">
    <property type="entry name" value="SLR6007 PROTEIN"/>
    <property type="match status" value="1"/>
</dbReference>
<feature type="region of interest" description="Disordered" evidence="1">
    <location>
        <begin position="651"/>
        <end position="737"/>
    </location>
</feature>
<organism evidence="3 4">
    <name type="scientific">Leptospirillum ferrodiazotrophum</name>
    <dbReference type="NCBI Taxonomy" id="412449"/>
    <lineage>
        <taxon>Bacteria</taxon>
        <taxon>Pseudomonadati</taxon>
        <taxon>Nitrospirota</taxon>
        <taxon>Nitrospiria</taxon>
        <taxon>Nitrospirales</taxon>
        <taxon>Nitrospiraceae</taxon>
        <taxon>Leptospirillum</taxon>
    </lineage>
</organism>
<dbReference type="Proteomes" id="UP000009374">
    <property type="component" value="Unassembled WGS sequence"/>
</dbReference>
<evidence type="ECO:0000313" key="4">
    <source>
        <dbReference type="Proteomes" id="UP000009374"/>
    </source>
</evidence>
<feature type="compositionally biased region" description="Basic and acidic residues" evidence="1">
    <location>
        <begin position="715"/>
        <end position="726"/>
    </location>
</feature>
<sequence>MEEAGYREILARYDKDLRSLPAKILGGLSHRSTGFIGLLSLAGAALLFPSTSDLALFLGAVSFPYYFLKRETLPLRLPVSARRIDPHDPLPGNRAAFSMARGLFFLGRDRKTLEECWLTKSDITRHLLVLGTTGSGKTEFLLAIAANALAMGAGLIYVDAKGATDVFWRIYGLAERFGREDDVLLMNFITGNRRQDNPTEKISNTNNIFASGSAESLTQIIVGLLSGSDEGENAIFRDRAISLMGAIMRCLVDLRDAGKLPLSIRILSDWVSNMEFLLDVMRGRFAGQPFEFSLNARAAMTTYLNALGGADPKKSANQQSESVLKQHGFAQAYWTKVLSDLSFTYGHIFGGGLGEIDWQDVVANRRICFVNMPSMEKPPAELQSLGRVILSGIRNAMSVSLGSGVEGERSQVLESKPSVSKAPTFIILDEYGYIATEGFAVAAAQARSLGFSITFAGQDWAGFTRGSETEAAQIKGNTFAKLLMNVQDEKETWEIFRVAAGQEVATRLSSFDPPVKNNTNTRFTDSTVTVEMRDRLVIQDAREQIEGEAIALLGEKVLRVSLPFVPPDGLIVDKLSLNRFLPVFPPGMIDPENGSSVAPETPFERYLKGKDPIPAELVAKPAPGLRTASAILSEEAQPLTKRSIQAFLATLGNVEETEGEREAEEIERDDRPEEESPRDDSAEETKESGEKKTVDERDAPPLIPPLPDPPPAADPQREKSYLDDLVSKAVEGAKTGD</sequence>
<dbReference type="SUPFAM" id="SSF52540">
    <property type="entry name" value="P-loop containing nucleoside triphosphate hydrolases"/>
    <property type="match status" value="1"/>
</dbReference>
<feature type="compositionally biased region" description="Acidic residues" evidence="1">
    <location>
        <begin position="655"/>
        <end position="667"/>
    </location>
</feature>
<dbReference type="AlphaFoldDB" id="C6I064"/>
<reference evidence="3 4" key="1">
    <citation type="journal article" date="2009" name="Appl. Environ. Microbiol.">
        <title>Community genomic and proteomic analyses of chemoautotrophic iron-oxidizing "Leptospirillum rubarum" (Group II) and "Leptospirillum ferrodiazotrophum" (Group III) bacteria in acid mine drainage biofilms.</title>
        <authorList>
            <person name="Goltsman D.S."/>
            <person name="Denef V.J."/>
            <person name="Singer S.W."/>
            <person name="VerBerkmoes N.C."/>
            <person name="Lefsrud M."/>
            <person name="Mueller R.S."/>
            <person name="Dick G.J."/>
            <person name="Sun C.L."/>
            <person name="Wheeler K.E."/>
            <person name="Zemla A."/>
            <person name="Baker B.J."/>
            <person name="Hauser L."/>
            <person name="Land M."/>
            <person name="Shah M.B."/>
            <person name="Thelen M.P."/>
            <person name="Hettich R.L."/>
            <person name="Banfield J.F."/>
        </authorList>
    </citation>
    <scope>NUCLEOTIDE SEQUENCE [LARGE SCALE GENOMIC DNA]</scope>
</reference>
<dbReference type="InterPro" id="IPR027417">
    <property type="entry name" value="P-loop_NTPase"/>
</dbReference>
<name>C6I064_9BACT</name>
<evidence type="ECO:0000313" key="3">
    <source>
        <dbReference type="EMBL" id="EES51755.1"/>
    </source>
</evidence>
<proteinExistence type="predicted"/>
<protein>
    <submittedName>
        <fullName evidence="3">Probable IcmO protein</fullName>
    </submittedName>
</protein>
<feature type="compositionally biased region" description="Basic and acidic residues" evidence="1">
    <location>
        <begin position="668"/>
        <end position="699"/>
    </location>
</feature>
<feature type="domain" description="Helicase HerA central" evidence="2">
    <location>
        <begin position="120"/>
        <end position="162"/>
    </location>
</feature>
<dbReference type="InterPro" id="IPR051162">
    <property type="entry name" value="T4SS_component"/>
</dbReference>
<dbReference type="Pfam" id="PF01935">
    <property type="entry name" value="DUF87"/>
    <property type="match status" value="1"/>
</dbReference>
<dbReference type="EMBL" id="GG693885">
    <property type="protein sequence ID" value="EES51755.1"/>
    <property type="molecule type" value="Genomic_DNA"/>
</dbReference>
<evidence type="ECO:0000259" key="2">
    <source>
        <dbReference type="Pfam" id="PF01935"/>
    </source>
</evidence>
<accession>C6I064</accession>
<dbReference type="InterPro" id="IPR002789">
    <property type="entry name" value="HerA_central"/>
</dbReference>
<dbReference type="Gene3D" id="3.40.50.300">
    <property type="entry name" value="P-loop containing nucleotide triphosphate hydrolases"/>
    <property type="match status" value="2"/>
</dbReference>
<keyword evidence="4" id="KW-1185">Reference proteome</keyword>
<dbReference type="PANTHER" id="PTHR30121">
    <property type="entry name" value="UNCHARACTERIZED PROTEIN YJGR-RELATED"/>
    <property type="match status" value="1"/>
</dbReference>
<gene>
    <name evidence="3" type="ORF">UBAL3_95530025</name>
</gene>